<proteinExistence type="predicted"/>
<accession>A0AAV2CAJ3</accession>
<evidence type="ECO:0000313" key="1">
    <source>
        <dbReference type="EMBL" id="CAL1353284.1"/>
    </source>
</evidence>
<organism evidence="1 2">
    <name type="scientific">Linum trigynum</name>
    <dbReference type="NCBI Taxonomy" id="586398"/>
    <lineage>
        <taxon>Eukaryota</taxon>
        <taxon>Viridiplantae</taxon>
        <taxon>Streptophyta</taxon>
        <taxon>Embryophyta</taxon>
        <taxon>Tracheophyta</taxon>
        <taxon>Spermatophyta</taxon>
        <taxon>Magnoliopsida</taxon>
        <taxon>eudicotyledons</taxon>
        <taxon>Gunneridae</taxon>
        <taxon>Pentapetalae</taxon>
        <taxon>rosids</taxon>
        <taxon>fabids</taxon>
        <taxon>Malpighiales</taxon>
        <taxon>Linaceae</taxon>
        <taxon>Linum</taxon>
    </lineage>
</organism>
<dbReference type="Proteomes" id="UP001497516">
    <property type="component" value="Chromosome 1"/>
</dbReference>
<dbReference type="AlphaFoldDB" id="A0AAV2CAJ3"/>
<reference evidence="1 2" key="1">
    <citation type="submission" date="2024-04" db="EMBL/GenBank/DDBJ databases">
        <authorList>
            <person name="Fracassetti M."/>
        </authorList>
    </citation>
    <scope>NUCLEOTIDE SEQUENCE [LARGE SCALE GENOMIC DNA]</scope>
</reference>
<protein>
    <submittedName>
        <fullName evidence="1">Uncharacterized protein</fullName>
    </submittedName>
</protein>
<sequence>MSVDFHPPFTWWSPSKVWSSSSAGVLPVKNLCISHNVEAGKDPMDEALLVVGLHLHSFFIPLLLQVPKDNAKISQFLFIFDVVDKPVPEACVLVLHCNRVSESSPKLFGLLIVTKDVLCSFLDAIIVFAVAIVCQFSPEPFLIGQKAIMQG</sequence>
<name>A0AAV2CAJ3_9ROSI</name>
<dbReference type="EMBL" id="OZ034813">
    <property type="protein sequence ID" value="CAL1353284.1"/>
    <property type="molecule type" value="Genomic_DNA"/>
</dbReference>
<gene>
    <name evidence="1" type="ORF">LTRI10_LOCUS1195</name>
</gene>
<evidence type="ECO:0000313" key="2">
    <source>
        <dbReference type="Proteomes" id="UP001497516"/>
    </source>
</evidence>
<keyword evidence="2" id="KW-1185">Reference proteome</keyword>